<protein>
    <submittedName>
        <fullName evidence="2">Uncharacterized protein</fullName>
    </submittedName>
</protein>
<gene>
    <name evidence="2" type="ORF">J5474_04030</name>
</gene>
<dbReference type="AlphaFoldDB" id="A0A940MLP8"/>
<evidence type="ECO:0000256" key="1">
    <source>
        <dbReference type="SAM" id="SignalP"/>
    </source>
</evidence>
<name>A0A940MLP8_9RHOB</name>
<feature type="signal peptide" evidence="1">
    <location>
        <begin position="1"/>
        <end position="23"/>
    </location>
</feature>
<keyword evidence="3" id="KW-1185">Reference proteome</keyword>
<reference evidence="2" key="1">
    <citation type="submission" date="2021-03" db="EMBL/GenBank/DDBJ databases">
        <title>Sagittula salina sp. nov. strain M10.9X isolated from the marine waste.</title>
        <authorList>
            <person name="Satari L."/>
            <person name="Molina-Menor E."/>
            <person name="Vidal-Verdu A."/>
            <person name="Pascual J."/>
            <person name="Pereto J."/>
            <person name="Porcar M."/>
        </authorList>
    </citation>
    <scope>NUCLEOTIDE SEQUENCE</scope>
    <source>
        <strain evidence="2">M10.9X</strain>
    </source>
</reference>
<evidence type="ECO:0000313" key="2">
    <source>
        <dbReference type="EMBL" id="MBP0481659.1"/>
    </source>
</evidence>
<feature type="chain" id="PRO_5037623275" evidence="1">
    <location>
        <begin position="24"/>
        <end position="141"/>
    </location>
</feature>
<keyword evidence="1" id="KW-0732">Signal</keyword>
<comment type="caution">
    <text evidence="2">The sequence shown here is derived from an EMBL/GenBank/DDBJ whole genome shotgun (WGS) entry which is preliminary data.</text>
</comment>
<dbReference type="RefSeq" id="WP_209359530.1">
    <property type="nucleotide sequence ID" value="NZ_JAGISH010000002.1"/>
</dbReference>
<evidence type="ECO:0000313" key="3">
    <source>
        <dbReference type="Proteomes" id="UP000675940"/>
    </source>
</evidence>
<organism evidence="2 3">
    <name type="scientific">Sagittula salina</name>
    <dbReference type="NCBI Taxonomy" id="2820268"/>
    <lineage>
        <taxon>Bacteria</taxon>
        <taxon>Pseudomonadati</taxon>
        <taxon>Pseudomonadota</taxon>
        <taxon>Alphaproteobacteria</taxon>
        <taxon>Rhodobacterales</taxon>
        <taxon>Roseobacteraceae</taxon>
        <taxon>Sagittula</taxon>
    </lineage>
</organism>
<dbReference type="Proteomes" id="UP000675940">
    <property type="component" value="Unassembled WGS sequence"/>
</dbReference>
<dbReference type="EMBL" id="JAGISH010000002">
    <property type="protein sequence ID" value="MBP0481659.1"/>
    <property type="molecule type" value="Genomic_DNA"/>
</dbReference>
<proteinExistence type="predicted"/>
<sequence>MIRILLLLAATLSALVPGGGARAGDTVAYKCLVEKARADGWIQPLIFIAHDRNDGRVVVSDAVILHFNDGQPVPARVAKDNGRRTTFAWEVRAVLGRSPVVIQYRGTYMKADRRFAVSATMPGNETAYHALGTCQVDRLAS</sequence>
<accession>A0A940MLP8</accession>